<dbReference type="HOGENOM" id="CLU_005391_1_0_1"/>
<dbReference type="AlphaFoldDB" id="W9JF17"/>
<sequence length="481" mass="51573">MTMTKTDNSRQGGPVPHVIAGKQVHLDESFDVIRPDTGIVVHKASNAGVPQALSAVRSGTIAFGSWSLTTPGERRNIFLKAANVIDHRWTELKQYMMTETGCDEGWAEFNLSAAKGHVLDCAGRIVAVEGGIPILDDASVGALVVKEPYGVVLAMAPWNAPYALGFRAVIWAIAAGNTVVLKGSELSPRCYWAVSSVLEEAGLPPGVLNFITCSPSNAPNVAKAMIESPEIKKINFTGSTAIGRIIAQMAGTSLKPILLELGGKAPAIVLQDADLEVTAKECVLGAFIHAGQVCMSTERILVHKDIKHSLEEKLREWVERIFPSSGAAPVLISSNAVTKNKRLATDAVGKGAKLVCGQVDGDTNTTRLRPIIISGIKPDMEIYEKESFGPTVSLIEFETEAEALQIANNTEYGLSSAIFTRDLRKALRLAKRIETGAVHINRMTVQDEAVLPHGGAKASGFGRFNAGLGEWLRTKNITYDL</sequence>
<evidence type="ECO:0000256" key="3">
    <source>
        <dbReference type="RuleBase" id="RU003345"/>
    </source>
</evidence>
<reference evidence="5" key="1">
    <citation type="submission" date="2011-06" db="EMBL/GenBank/DDBJ databases">
        <title>The Genome Sequence of Fusarium oxysporum Fo47.</title>
        <authorList>
            <consortium name="The Broad Institute Genome Sequencing Platform"/>
            <person name="Ma L.-J."/>
            <person name="Gale L.R."/>
            <person name="Schwartz D.C."/>
            <person name="Zhou S."/>
            <person name="Corby-Kistler H."/>
            <person name="Young S.K."/>
            <person name="Zeng Q."/>
            <person name="Gargeya S."/>
            <person name="Fitzgerald M."/>
            <person name="Haas B."/>
            <person name="Abouelleil A."/>
            <person name="Alvarado L."/>
            <person name="Arachchi H.M."/>
            <person name="Berlin A."/>
            <person name="Brown A."/>
            <person name="Chapman S.B."/>
            <person name="Chen Z."/>
            <person name="Dunbar C."/>
            <person name="Freedman E."/>
            <person name="Gearin G."/>
            <person name="Gellesch M."/>
            <person name="Goldberg J."/>
            <person name="Griggs A."/>
            <person name="Gujja S."/>
            <person name="Heiman D."/>
            <person name="Howarth C."/>
            <person name="Larson L."/>
            <person name="Lui A."/>
            <person name="MacDonald P.J.P."/>
            <person name="Mehta T."/>
            <person name="Montmayeur A."/>
            <person name="Murphy C."/>
            <person name="Neiman D."/>
            <person name="Pearson M."/>
            <person name="Priest M."/>
            <person name="Roberts A."/>
            <person name="Saif S."/>
            <person name="Shea T."/>
            <person name="Shenoy N."/>
            <person name="Sisk P."/>
            <person name="Stolte C."/>
            <person name="Sykes S."/>
            <person name="Wortman J."/>
            <person name="Nusbaum C."/>
            <person name="Birren B."/>
        </authorList>
    </citation>
    <scope>NUCLEOTIDE SEQUENCE [LARGE SCALE GENOMIC DNA]</scope>
    <source>
        <strain evidence="5">Fo47</strain>
    </source>
</reference>
<evidence type="ECO:0000313" key="5">
    <source>
        <dbReference type="EMBL" id="EWZ28073.1"/>
    </source>
</evidence>
<dbReference type="Proteomes" id="UP000030766">
    <property type="component" value="Unassembled WGS sequence"/>
</dbReference>
<evidence type="ECO:0000259" key="4">
    <source>
        <dbReference type="Pfam" id="PF00171"/>
    </source>
</evidence>
<evidence type="ECO:0000256" key="2">
    <source>
        <dbReference type="PROSITE-ProRule" id="PRU10007"/>
    </source>
</evidence>
<dbReference type="VEuPathDB" id="FungiDB:FOZG_18207"/>
<dbReference type="PANTHER" id="PTHR43353">
    <property type="entry name" value="SUCCINATE-SEMIALDEHYDE DEHYDROGENASE, MITOCHONDRIAL"/>
    <property type="match status" value="1"/>
</dbReference>
<dbReference type="InterPro" id="IPR016161">
    <property type="entry name" value="Ald_DH/histidinol_DH"/>
</dbReference>
<proteinExistence type="inferred from homology"/>
<feature type="active site" evidence="2">
    <location>
        <position position="260"/>
    </location>
</feature>
<dbReference type="Gene3D" id="3.40.605.10">
    <property type="entry name" value="Aldehyde Dehydrogenase, Chain A, domain 1"/>
    <property type="match status" value="1"/>
</dbReference>
<dbReference type="Pfam" id="PF00171">
    <property type="entry name" value="Aldedh"/>
    <property type="match status" value="1"/>
</dbReference>
<dbReference type="InterPro" id="IPR015590">
    <property type="entry name" value="Aldehyde_DH_dom"/>
</dbReference>
<feature type="domain" description="Aldehyde dehydrogenase" evidence="4">
    <location>
        <begin position="28"/>
        <end position="476"/>
    </location>
</feature>
<organism evidence="5">
    <name type="scientific">Fusarium oxysporum Fo47</name>
    <dbReference type="NCBI Taxonomy" id="660027"/>
    <lineage>
        <taxon>Eukaryota</taxon>
        <taxon>Fungi</taxon>
        <taxon>Dikarya</taxon>
        <taxon>Ascomycota</taxon>
        <taxon>Pezizomycotina</taxon>
        <taxon>Sordariomycetes</taxon>
        <taxon>Hypocreomycetidae</taxon>
        <taxon>Hypocreales</taxon>
        <taxon>Nectriaceae</taxon>
        <taxon>Fusarium</taxon>
        <taxon>Fusarium oxysporum species complex</taxon>
    </lineage>
</organism>
<dbReference type="InterPro" id="IPR029510">
    <property type="entry name" value="Ald_DH_CS_GLU"/>
</dbReference>
<dbReference type="SUPFAM" id="SSF53720">
    <property type="entry name" value="ALDH-like"/>
    <property type="match status" value="1"/>
</dbReference>
<dbReference type="InterPro" id="IPR016162">
    <property type="entry name" value="Ald_DH_N"/>
</dbReference>
<gene>
    <name evidence="5" type="ORF">FOZG_18207</name>
</gene>
<dbReference type="PANTHER" id="PTHR43353:SF6">
    <property type="entry name" value="CYTOPLASMIC ALDEHYDE DEHYDROGENASE (EUROFUNG)"/>
    <property type="match status" value="1"/>
</dbReference>
<protein>
    <recommendedName>
        <fullName evidence="4">Aldehyde dehydrogenase domain-containing protein</fullName>
    </recommendedName>
</protein>
<dbReference type="GO" id="GO:0004777">
    <property type="term" value="F:succinate-semialdehyde dehydrogenase (NAD+) activity"/>
    <property type="evidence" value="ECO:0007669"/>
    <property type="project" value="TreeGrafter"/>
</dbReference>
<dbReference type="InterPro" id="IPR016163">
    <property type="entry name" value="Ald_DH_C"/>
</dbReference>
<dbReference type="GO" id="GO:0009450">
    <property type="term" value="P:gamma-aminobutyric acid catabolic process"/>
    <property type="evidence" value="ECO:0007669"/>
    <property type="project" value="TreeGrafter"/>
</dbReference>
<name>W9JF17_FUSOX</name>
<dbReference type="EMBL" id="JH717937">
    <property type="protein sequence ID" value="EWZ28073.1"/>
    <property type="molecule type" value="Genomic_DNA"/>
</dbReference>
<comment type="similarity">
    <text evidence="3">Belongs to the aldehyde dehydrogenase family.</text>
</comment>
<dbReference type="InterPro" id="IPR050740">
    <property type="entry name" value="Aldehyde_DH_Superfamily"/>
</dbReference>
<dbReference type="Gene3D" id="3.40.309.10">
    <property type="entry name" value="Aldehyde Dehydrogenase, Chain A, domain 2"/>
    <property type="match status" value="1"/>
</dbReference>
<dbReference type="CDD" id="cd07105">
    <property type="entry name" value="ALDH_SaliADH"/>
    <property type="match status" value="1"/>
</dbReference>
<keyword evidence="1 3" id="KW-0560">Oxidoreductase</keyword>
<evidence type="ECO:0000256" key="1">
    <source>
        <dbReference type="ARBA" id="ARBA00023002"/>
    </source>
</evidence>
<dbReference type="PROSITE" id="PS00687">
    <property type="entry name" value="ALDEHYDE_DEHYDR_GLU"/>
    <property type="match status" value="1"/>
</dbReference>
<accession>W9JF17</accession>
<reference evidence="5" key="2">
    <citation type="submission" date="2012-06" db="EMBL/GenBank/DDBJ databases">
        <title>Annotation of the Genome Sequence of Fusarium oxysporum Fo47.</title>
        <authorList>
            <consortium name="The Broad Institute Genomics Platform"/>
            <person name="Ma L.-J."/>
            <person name="Corby-Kistler H."/>
            <person name="Broz K."/>
            <person name="Gale L.R."/>
            <person name="Jonkers W."/>
            <person name="O'Donnell K."/>
            <person name="Ploetz R."/>
            <person name="Steinberg C."/>
            <person name="Schwartz D.C."/>
            <person name="VanEtten H."/>
            <person name="Zhou S."/>
            <person name="Young S.K."/>
            <person name="Zeng Q."/>
            <person name="Gargeya S."/>
            <person name="Fitzgerald M."/>
            <person name="Abouelleil A."/>
            <person name="Alvarado L."/>
            <person name="Chapman S.B."/>
            <person name="Gainer-Dewar J."/>
            <person name="Goldberg J."/>
            <person name="Griggs A."/>
            <person name="Gujja S."/>
            <person name="Hansen M."/>
            <person name="Howarth C."/>
            <person name="Imamovic A."/>
            <person name="Ireland A."/>
            <person name="Larimer J."/>
            <person name="McCowan C."/>
            <person name="Murphy C."/>
            <person name="Pearson M."/>
            <person name="Poon T.W."/>
            <person name="Priest M."/>
            <person name="Roberts A."/>
            <person name="Saif S."/>
            <person name="Shea T."/>
            <person name="Sykes S."/>
            <person name="Wortman J."/>
            <person name="Nusbaum C."/>
            <person name="Birren B."/>
        </authorList>
    </citation>
    <scope>NUCLEOTIDE SEQUENCE</scope>
    <source>
        <strain evidence="5">Fo47</strain>
    </source>
</reference>